<evidence type="ECO:0000313" key="3">
    <source>
        <dbReference type="Proteomes" id="UP001209878"/>
    </source>
</evidence>
<gene>
    <name evidence="2" type="ORF">NP493_420g05028</name>
</gene>
<evidence type="ECO:0000313" key="2">
    <source>
        <dbReference type="EMBL" id="KAK2180920.1"/>
    </source>
</evidence>
<dbReference type="AlphaFoldDB" id="A0AAD9L0V9"/>
<dbReference type="Proteomes" id="UP001209878">
    <property type="component" value="Unassembled WGS sequence"/>
</dbReference>
<reference evidence="2" key="1">
    <citation type="journal article" date="2023" name="Mol. Biol. Evol.">
        <title>Third-Generation Sequencing Reveals the Adaptive Role of the Epigenome in Three Deep-Sea Polychaetes.</title>
        <authorList>
            <person name="Perez M."/>
            <person name="Aroh O."/>
            <person name="Sun Y."/>
            <person name="Lan Y."/>
            <person name="Juniper S.K."/>
            <person name="Young C.R."/>
            <person name="Angers B."/>
            <person name="Qian P.Y."/>
        </authorList>
    </citation>
    <scope>NUCLEOTIDE SEQUENCE</scope>
    <source>
        <strain evidence="2">R07B-5</strain>
    </source>
</reference>
<evidence type="ECO:0000256" key="1">
    <source>
        <dbReference type="SAM" id="MobiDB-lite"/>
    </source>
</evidence>
<dbReference type="EMBL" id="JAODUO010000420">
    <property type="protein sequence ID" value="KAK2180920.1"/>
    <property type="molecule type" value="Genomic_DNA"/>
</dbReference>
<sequence>MSTPPPGGKSGATGGRHPAARALEEQVLIQNALSSGVAPPSDKERNNVDELYANSPQPAHKQSDSDPGAGLDSMMSSFASLATDASNMSNSHEQTASGMVMTNSWLDAVHGYSELEADSSAIFSSQHGTVLVECVNWATHDTGRPESPLVYDASMDGEEGKLSEAADIPGQGDITNMVEVRYIYMVEVRYIYMVEVRYIYMVE</sequence>
<keyword evidence="3" id="KW-1185">Reference proteome</keyword>
<organism evidence="2 3">
    <name type="scientific">Ridgeia piscesae</name>
    <name type="common">Tubeworm</name>
    <dbReference type="NCBI Taxonomy" id="27915"/>
    <lineage>
        <taxon>Eukaryota</taxon>
        <taxon>Metazoa</taxon>
        <taxon>Spiralia</taxon>
        <taxon>Lophotrochozoa</taxon>
        <taxon>Annelida</taxon>
        <taxon>Polychaeta</taxon>
        <taxon>Sedentaria</taxon>
        <taxon>Canalipalpata</taxon>
        <taxon>Sabellida</taxon>
        <taxon>Siboglinidae</taxon>
        <taxon>Ridgeia</taxon>
    </lineage>
</organism>
<comment type="caution">
    <text evidence="2">The sequence shown here is derived from an EMBL/GenBank/DDBJ whole genome shotgun (WGS) entry which is preliminary data.</text>
</comment>
<proteinExistence type="predicted"/>
<feature type="region of interest" description="Disordered" evidence="1">
    <location>
        <begin position="1"/>
        <end position="74"/>
    </location>
</feature>
<protein>
    <submittedName>
        <fullName evidence="2">Uncharacterized protein</fullName>
    </submittedName>
</protein>
<name>A0AAD9L0V9_RIDPI</name>
<accession>A0AAD9L0V9</accession>